<evidence type="ECO:0000313" key="2">
    <source>
        <dbReference type="Proteomes" id="UP000828941"/>
    </source>
</evidence>
<dbReference type="EMBL" id="CM039429">
    <property type="protein sequence ID" value="KAI4348015.1"/>
    <property type="molecule type" value="Genomic_DNA"/>
</dbReference>
<protein>
    <submittedName>
        <fullName evidence="1">Uncharacterized protein</fullName>
    </submittedName>
</protein>
<accession>A0ACB9PHH9</accession>
<sequence>MAFLVIFVAFLTLVVLILTTGSDAGTIAVYWGQNGNEGTLEETCASGNYGLVNIAFLSTFGNGSKPVLNLSGHCDALNNGCTNLSSEIQSCQAKGIKVMLSIGGSTHETYTLVSADDAKQVGTFLWDNFLGGQSASRPLGNAVFDGIDFVIEGNPNEHWVDLARSLSGYSNANKKVYLSAAPQCPFPDACLGNALNANLFDFAWVQFYNNPPCEYTPGNANTLGDNWRKWTQSIPSTKFFLGLPAEPEAAESGFIPPSNLTSQVLPAIKNSTNYGGVMLWSKFYDNISNYSSSIKNDV</sequence>
<organism evidence="1 2">
    <name type="scientific">Bauhinia variegata</name>
    <name type="common">Purple orchid tree</name>
    <name type="synonym">Phanera variegata</name>
    <dbReference type="NCBI Taxonomy" id="167791"/>
    <lineage>
        <taxon>Eukaryota</taxon>
        <taxon>Viridiplantae</taxon>
        <taxon>Streptophyta</taxon>
        <taxon>Embryophyta</taxon>
        <taxon>Tracheophyta</taxon>
        <taxon>Spermatophyta</taxon>
        <taxon>Magnoliopsida</taxon>
        <taxon>eudicotyledons</taxon>
        <taxon>Gunneridae</taxon>
        <taxon>Pentapetalae</taxon>
        <taxon>rosids</taxon>
        <taxon>fabids</taxon>
        <taxon>Fabales</taxon>
        <taxon>Fabaceae</taxon>
        <taxon>Cercidoideae</taxon>
        <taxon>Cercideae</taxon>
        <taxon>Bauhiniinae</taxon>
        <taxon>Bauhinia</taxon>
    </lineage>
</organism>
<reference evidence="1 2" key="1">
    <citation type="journal article" date="2022" name="DNA Res.">
        <title>Chromosomal-level genome assembly of the orchid tree Bauhinia variegata (Leguminosae; Cercidoideae) supports the allotetraploid origin hypothesis of Bauhinia.</title>
        <authorList>
            <person name="Zhong Y."/>
            <person name="Chen Y."/>
            <person name="Zheng D."/>
            <person name="Pang J."/>
            <person name="Liu Y."/>
            <person name="Luo S."/>
            <person name="Meng S."/>
            <person name="Qian L."/>
            <person name="Wei D."/>
            <person name="Dai S."/>
            <person name="Zhou R."/>
        </authorList>
    </citation>
    <scope>NUCLEOTIDE SEQUENCE [LARGE SCALE GENOMIC DNA]</scope>
    <source>
        <strain evidence="1">BV-YZ2020</strain>
    </source>
</reference>
<evidence type="ECO:0000313" key="1">
    <source>
        <dbReference type="EMBL" id="KAI4348015.1"/>
    </source>
</evidence>
<dbReference type="Proteomes" id="UP000828941">
    <property type="component" value="Chromosome 4"/>
</dbReference>
<proteinExistence type="predicted"/>
<comment type="caution">
    <text evidence="1">The sequence shown here is derived from an EMBL/GenBank/DDBJ whole genome shotgun (WGS) entry which is preliminary data.</text>
</comment>
<name>A0ACB9PHH9_BAUVA</name>
<keyword evidence="2" id="KW-1185">Reference proteome</keyword>
<gene>
    <name evidence="1" type="ORF">L6164_008778</name>
</gene>